<keyword evidence="1" id="KW-0472">Membrane</keyword>
<sequence length="45" mass="5108">MKRFLFDRRGSSTIEYVMILAVGAILAMILTVTMGSEEIQSDRKE</sequence>
<dbReference type="EMBL" id="JBHTNU010000001">
    <property type="protein sequence ID" value="MFD1425599.1"/>
    <property type="molecule type" value="Genomic_DNA"/>
</dbReference>
<proteinExistence type="predicted"/>
<gene>
    <name evidence="2" type="ORF">ACFQ4Y_01450</name>
</gene>
<keyword evidence="1" id="KW-0812">Transmembrane</keyword>
<evidence type="ECO:0000256" key="1">
    <source>
        <dbReference type="SAM" id="Phobius"/>
    </source>
</evidence>
<dbReference type="Proteomes" id="UP001597282">
    <property type="component" value="Unassembled WGS sequence"/>
</dbReference>
<name>A0ABW4C6B7_9BACL</name>
<comment type="caution">
    <text evidence="2">The sequence shown here is derived from an EMBL/GenBank/DDBJ whole genome shotgun (WGS) entry which is preliminary data.</text>
</comment>
<keyword evidence="1" id="KW-1133">Transmembrane helix</keyword>
<keyword evidence="3" id="KW-1185">Reference proteome</keyword>
<evidence type="ECO:0000313" key="2">
    <source>
        <dbReference type="EMBL" id="MFD1425599.1"/>
    </source>
</evidence>
<protein>
    <submittedName>
        <fullName evidence="2">Flp family type IVb pilin</fullName>
    </submittedName>
</protein>
<reference evidence="3" key="1">
    <citation type="journal article" date="2019" name="Int. J. Syst. Evol. Microbiol.">
        <title>The Global Catalogue of Microorganisms (GCM) 10K type strain sequencing project: providing services to taxonomists for standard genome sequencing and annotation.</title>
        <authorList>
            <consortium name="The Broad Institute Genomics Platform"/>
            <consortium name="The Broad Institute Genome Sequencing Center for Infectious Disease"/>
            <person name="Wu L."/>
            <person name="Ma J."/>
        </authorList>
    </citation>
    <scope>NUCLEOTIDE SEQUENCE [LARGE SCALE GENOMIC DNA]</scope>
    <source>
        <strain evidence="3">S1</strain>
    </source>
</reference>
<accession>A0ABW4C6B7</accession>
<organism evidence="2 3">
    <name type="scientific">Kroppenstedtia sanguinis</name>
    <dbReference type="NCBI Taxonomy" id="1380684"/>
    <lineage>
        <taxon>Bacteria</taxon>
        <taxon>Bacillati</taxon>
        <taxon>Bacillota</taxon>
        <taxon>Bacilli</taxon>
        <taxon>Bacillales</taxon>
        <taxon>Thermoactinomycetaceae</taxon>
        <taxon>Kroppenstedtia</taxon>
    </lineage>
</organism>
<feature type="transmembrane region" description="Helical" evidence="1">
    <location>
        <begin position="16"/>
        <end position="35"/>
    </location>
</feature>
<evidence type="ECO:0000313" key="3">
    <source>
        <dbReference type="Proteomes" id="UP001597282"/>
    </source>
</evidence>